<feature type="transmembrane region" description="Helical" evidence="7">
    <location>
        <begin position="359"/>
        <end position="379"/>
    </location>
</feature>
<dbReference type="EMBL" id="QEFD01000010">
    <property type="protein sequence ID" value="PVU77801.1"/>
    <property type="molecule type" value="Genomic_DNA"/>
</dbReference>
<comment type="similarity">
    <text evidence="2">Belongs to the NrfD family.</text>
</comment>
<feature type="transmembrane region" description="Helical" evidence="7">
    <location>
        <begin position="428"/>
        <end position="449"/>
    </location>
</feature>
<name>A0A2T9XCI1_9CREN</name>
<evidence type="ECO:0000313" key="8">
    <source>
        <dbReference type="EMBL" id="PVU77801.1"/>
    </source>
</evidence>
<dbReference type="Proteomes" id="UP000245638">
    <property type="component" value="Unassembled WGS sequence"/>
</dbReference>
<gene>
    <name evidence="8" type="ORF">DDW13_00205</name>
</gene>
<dbReference type="Pfam" id="PF03916">
    <property type="entry name" value="NrfD"/>
    <property type="match status" value="2"/>
</dbReference>
<evidence type="ECO:0000256" key="2">
    <source>
        <dbReference type="ARBA" id="ARBA00008929"/>
    </source>
</evidence>
<dbReference type="AlphaFoldDB" id="A0A2T9XCI1"/>
<accession>A0A2T9XCI1</accession>
<keyword evidence="6 7" id="KW-0472">Membrane</keyword>
<comment type="subcellular location">
    <subcellularLocation>
        <location evidence="1">Cell membrane</location>
        <topology evidence="1">Multi-pass membrane protein</topology>
    </subcellularLocation>
</comment>
<evidence type="ECO:0000256" key="7">
    <source>
        <dbReference type="SAM" id="Phobius"/>
    </source>
</evidence>
<dbReference type="InterPro" id="IPR005614">
    <property type="entry name" value="NrfD-like"/>
</dbReference>
<organism evidence="8 9">
    <name type="scientific">Acidianus hospitalis</name>
    <dbReference type="NCBI Taxonomy" id="563177"/>
    <lineage>
        <taxon>Archaea</taxon>
        <taxon>Thermoproteota</taxon>
        <taxon>Thermoprotei</taxon>
        <taxon>Sulfolobales</taxon>
        <taxon>Sulfolobaceae</taxon>
        <taxon>Acidianus</taxon>
    </lineage>
</organism>
<reference evidence="8 9" key="1">
    <citation type="journal article" date="2015" name="Appl. Environ. Microbiol.">
        <title>Nanoarchaeota, Their Sulfolobales Host, and Nanoarchaeota Virus Distribution across Yellowstone National Park Hot Springs.</title>
        <authorList>
            <person name="Munson-McGee J.H."/>
            <person name="Field E.K."/>
            <person name="Bateson M."/>
            <person name="Rooney C."/>
            <person name="Stepanauskas R."/>
            <person name="Young M.J."/>
        </authorList>
    </citation>
    <scope>NUCLEOTIDE SEQUENCE [LARGE SCALE GENOMIC DNA]</scope>
    <source>
        <strain evidence="8">SCGC AC-742_N10</strain>
    </source>
</reference>
<feature type="transmembrane region" description="Helical" evidence="7">
    <location>
        <begin position="186"/>
        <end position="205"/>
    </location>
</feature>
<evidence type="ECO:0000256" key="5">
    <source>
        <dbReference type="ARBA" id="ARBA00022989"/>
    </source>
</evidence>
<dbReference type="InterPro" id="IPR052049">
    <property type="entry name" value="Electron_transfer_protein"/>
</dbReference>
<feature type="transmembrane region" description="Helical" evidence="7">
    <location>
        <begin position="332"/>
        <end position="352"/>
    </location>
</feature>
<comment type="caution">
    <text evidence="8">The sequence shown here is derived from an EMBL/GenBank/DDBJ whole genome shotgun (WGS) entry which is preliminary data.</text>
</comment>
<feature type="transmembrane region" description="Helical" evidence="7">
    <location>
        <begin position="130"/>
        <end position="152"/>
    </location>
</feature>
<feature type="transmembrane region" description="Helical" evidence="7">
    <location>
        <begin position="92"/>
        <end position="110"/>
    </location>
</feature>
<keyword evidence="3" id="KW-1003">Cell membrane</keyword>
<evidence type="ECO:0000256" key="1">
    <source>
        <dbReference type="ARBA" id="ARBA00004651"/>
    </source>
</evidence>
<evidence type="ECO:0000313" key="9">
    <source>
        <dbReference type="Proteomes" id="UP000245638"/>
    </source>
</evidence>
<feature type="transmembrane region" description="Helical" evidence="7">
    <location>
        <begin position="46"/>
        <end position="71"/>
    </location>
</feature>
<evidence type="ECO:0000256" key="3">
    <source>
        <dbReference type="ARBA" id="ARBA00022475"/>
    </source>
</evidence>
<feature type="transmembrane region" description="Helical" evidence="7">
    <location>
        <begin position="5"/>
        <end position="26"/>
    </location>
</feature>
<sequence>MNIKLWIWTIVFILIGGGIMFYGMSYNPLGWAQGFVSFTEPNDEPIPWGLLVIGYIFFGVIGTGVSTYNSLYELFNKNHKERNPFDKIKLRNEWLALAVLIPGWIMVFASTYKPAEALFIYLSFRSTSRIAWNGVLYALVGIGIIAEILALIGEKIKEEGKRGILDRFLAWLSSKTTFEIPGMLKLVVDIDALIVGYAILAELILDANLGSVFGYLSTWVYEFGPFMSILLVAASFYSGIAMISFITPLYSWLRRPTTVTPPTVQPVATHINGSGSVDPEEDNTMFKVLARDGLLATIGIGFLILWWVWLTATNQETLPWAELLINGSWSLIFWIGLVLIGIIIPIALYSIAYKKESKGWLFASSIFVLLGWFVLITLADVIPQAITWYYSVSPVSPPGSTWAYELRSNFNGVAQYTQLPFAVSSYDLVWFAGSVLFLLGVYTLGVLLLPLEEEEKPKHVWIFK</sequence>
<feature type="transmembrane region" description="Helical" evidence="7">
    <location>
        <begin position="225"/>
        <end position="246"/>
    </location>
</feature>
<dbReference type="PANTHER" id="PTHR34856:SF2">
    <property type="entry name" value="PROTEIN NRFD"/>
    <property type="match status" value="1"/>
</dbReference>
<proteinExistence type="inferred from homology"/>
<keyword evidence="4 7" id="KW-0812">Transmembrane</keyword>
<keyword evidence="5 7" id="KW-1133">Transmembrane helix</keyword>
<evidence type="ECO:0000256" key="4">
    <source>
        <dbReference type="ARBA" id="ARBA00022692"/>
    </source>
</evidence>
<dbReference type="PANTHER" id="PTHR34856">
    <property type="entry name" value="PROTEIN NRFD"/>
    <property type="match status" value="1"/>
</dbReference>
<dbReference type="GO" id="GO:0005886">
    <property type="term" value="C:plasma membrane"/>
    <property type="evidence" value="ECO:0007669"/>
    <property type="project" value="UniProtKB-SubCell"/>
</dbReference>
<protein>
    <submittedName>
        <fullName evidence="8">Sulfur reduction protein DsrP</fullName>
    </submittedName>
</protein>
<evidence type="ECO:0000256" key="6">
    <source>
        <dbReference type="ARBA" id="ARBA00023136"/>
    </source>
</evidence>
<feature type="transmembrane region" description="Helical" evidence="7">
    <location>
        <begin position="293"/>
        <end position="312"/>
    </location>
</feature>